<organism evidence="3 4">
    <name type="scientific">Amphilophus citrinellus</name>
    <name type="common">Midas cichlid</name>
    <name type="synonym">Cichlasoma citrinellum</name>
    <dbReference type="NCBI Taxonomy" id="61819"/>
    <lineage>
        <taxon>Eukaryota</taxon>
        <taxon>Metazoa</taxon>
        <taxon>Chordata</taxon>
        <taxon>Craniata</taxon>
        <taxon>Vertebrata</taxon>
        <taxon>Euteleostomi</taxon>
        <taxon>Actinopterygii</taxon>
        <taxon>Neopterygii</taxon>
        <taxon>Teleostei</taxon>
        <taxon>Neoteleostei</taxon>
        <taxon>Acanthomorphata</taxon>
        <taxon>Ovalentaria</taxon>
        <taxon>Cichlomorphae</taxon>
        <taxon>Cichliformes</taxon>
        <taxon>Cichlidae</taxon>
        <taxon>New World cichlids</taxon>
        <taxon>Cichlasomatinae</taxon>
        <taxon>Heroini</taxon>
        <taxon>Amphilophus</taxon>
    </lineage>
</organism>
<dbReference type="Pfam" id="PF00076">
    <property type="entry name" value="RRM_1"/>
    <property type="match status" value="1"/>
</dbReference>
<feature type="domain" description="RRM" evidence="2">
    <location>
        <begin position="26"/>
        <end position="109"/>
    </location>
</feature>
<dbReference type="InterPro" id="IPR012677">
    <property type="entry name" value="Nucleotide-bd_a/b_plait_sf"/>
</dbReference>
<dbReference type="PROSITE" id="PS50102">
    <property type="entry name" value="RRM"/>
    <property type="match status" value="1"/>
</dbReference>
<dbReference type="Proteomes" id="UP000261340">
    <property type="component" value="Unplaced"/>
</dbReference>
<dbReference type="GO" id="GO:0003723">
    <property type="term" value="F:RNA binding"/>
    <property type="evidence" value="ECO:0007669"/>
    <property type="project" value="UniProtKB-UniRule"/>
</dbReference>
<dbReference type="SUPFAM" id="SSF54928">
    <property type="entry name" value="RNA-binding domain, RBD"/>
    <property type="match status" value="1"/>
</dbReference>
<evidence type="ECO:0000256" key="1">
    <source>
        <dbReference type="PROSITE-ProRule" id="PRU00176"/>
    </source>
</evidence>
<dbReference type="Ensembl" id="ENSACIT00000018320.1">
    <property type="protein sequence ID" value="ENSACIP00000017835.1"/>
    <property type="gene ID" value="ENSACIG00000013907.1"/>
</dbReference>
<protein>
    <recommendedName>
        <fullName evidence="2">RRM domain-containing protein</fullName>
    </recommendedName>
</protein>
<dbReference type="InterPro" id="IPR000504">
    <property type="entry name" value="RRM_dom"/>
</dbReference>
<accession>A0A3Q0SBM6</accession>
<dbReference type="AlphaFoldDB" id="A0A3Q0SBM6"/>
<reference evidence="3" key="1">
    <citation type="submission" date="2025-08" db="UniProtKB">
        <authorList>
            <consortium name="Ensembl"/>
        </authorList>
    </citation>
    <scope>IDENTIFICATION</scope>
</reference>
<evidence type="ECO:0000313" key="4">
    <source>
        <dbReference type="Proteomes" id="UP000261340"/>
    </source>
</evidence>
<dbReference type="InterPro" id="IPR035979">
    <property type="entry name" value="RBD_domain_sf"/>
</dbReference>
<evidence type="ECO:0000313" key="3">
    <source>
        <dbReference type="Ensembl" id="ENSACIP00000017835.1"/>
    </source>
</evidence>
<dbReference type="GeneTree" id="ENSGT00940000170019"/>
<keyword evidence="1" id="KW-0694">RNA-binding</keyword>
<proteinExistence type="predicted"/>
<keyword evidence="4" id="KW-1185">Reference proteome</keyword>
<sequence>MSKKKPYICLPKKYIDILAKEYELEHGLIVEELNPYVNEGYVQAYFRQWGSITSCKIRKNPNSGKNKSVAFLIYSTEDEADMADWVGPHHVAGTEVKLRRSGWICVPQG</sequence>
<dbReference type="SMART" id="SM00360">
    <property type="entry name" value="RRM"/>
    <property type="match status" value="1"/>
</dbReference>
<reference evidence="3" key="2">
    <citation type="submission" date="2025-09" db="UniProtKB">
        <authorList>
            <consortium name="Ensembl"/>
        </authorList>
    </citation>
    <scope>IDENTIFICATION</scope>
</reference>
<dbReference type="Gene3D" id="3.30.70.330">
    <property type="match status" value="1"/>
</dbReference>
<name>A0A3Q0SBM6_AMPCI</name>
<evidence type="ECO:0000259" key="2">
    <source>
        <dbReference type="PROSITE" id="PS50102"/>
    </source>
</evidence>